<dbReference type="OrthoDB" id="5598737at2759"/>
<protein>
    <recommendedName>
        <fullName evidence="3">SWIM-type domain-containing protein</fullName>
    </recommendedName>
</protein>
<accession>A0A8H5CKC1</accession>
<organism evidence="4 5">
    <name type="scientific">Ephemerocybe angulata</name>
    <dbReference type="NCBI Taxonomy" id="980116"/>
    <lineage>
        <taxon>Eukaryota</taxon>
        <taxon>Fungi</taxon>
        <taxon>Dikarya</taxon>
        <taxon>Basidiomycota</taxon>
        <taxon>Agaricomycotina</taxon>
        <taxon>Agaricomycetes</taxon>
        <taxon>Agaricomycetidae</taxon>
        <taxon>Agaricales</taxon>
        <taxon>Agaricineae</taxon>
        <taxon>Psathyrellaceae</taxon>
        <taxon>Ephemerocybe</taxon>
    </lineage>
</organism>
<dbReference type="EMBL" id="JAACJK010000001">
    <property type="protein sequence ID" value="KAF5342511.1"/>
    <property type="molecule type" value="Genomic_DNA"/>
</dbReference>
<dbReference type="PANTHER" id="PTHR34305:SF1">
    <property type="entry name" value="SWIM-TYPE DOMAIN-CONTAINING PROTEIN"/>
    <property type="match status" value="1"/>
</dbReference>
<dbReference type="GO" id="GO:0008270">
    <property type="term" value="F:zinc ion binding"/>
    <property type="evidence" value="ECO:0007669"/>
    <property type="project" value="UniProtKB-KW"/>
</dbReference>
<sequence length="965" mass="107099">MAPKRGAAILETDFSDEEYQDYPASLIDSAQNEKGPHSPTKALRQYQQPLVRKGGVKRGRRGIPPAVPDATAWLEEKSAMGLTERLKGLDIGGRMSGAESSVGGDDVGGGQQGDGSSGGWEEDHGDAGNTPSWDSDTHSHGYTEEQLSVYHDAVDSFTAGFYFIEDTVFAVEGWNIKKEESTGLWYHLEYMREEGVVDVACTCPLALQNRVCIHQAFTKDLDIESYFDCLQSTSTQDSDAVICVRQQVPNSDEVDTMFSVKSRTQPGLKGRAIVTHKGTLPTAGVWRCSKSHSGAYRCTHIPEAKRALKELLGLAGESDMPEDTGSPVAKEVLVPARPLATLSRHGAISYKPILPPVSVMIPKDEHLYSRPPPFRDAPTLPLPIDEHSTCACPQNARSMFNKDADIVTKNCRIFTLTNGVHSAKIQLQQCPTCPGKRRRHIGPDLRERGLFNYNNSVIVSHELLDDYTISYCTSETPFSAYVTVMEHRYATVNATFMGEDLFRTVWFAYISIQAFENDMGCSICGSAPETIIWDGVTVAFHKKHLSSTISPPTEKSSQSISRPLVKNLRGQQLITDATLRKQVRQVIKSFKVDSGQTSGDGDGVDQPGAGEGEQEEDAFAEDDLVVDDITRIDTVYGKLNDLCPALGLLFLTAYGFDAYESKIRPSIVYRSFFLQIAAEESILQMVNPPSLTRLRDFIANPMENRLSTLLPIPGLFQLLKLHGNIQGLIPMMTWIADRASSVWHDITVDERPIPVILPNESAQADWRLTGCFYSLEQIRHRPDYPKLISDLKKEDSSRGGDTCGKFYSEYGEKSKMGGIMAGWCTHSVCYGFHCIPSSEGRNDVFSAMVTRWPVAPKRVIYDFACALGPYCLLREPEFFKNTLFAIDDFHATGHTKCSPAAFLYEYANADPRLISINSSAGECGNSALRRIRKSVSYMSQERAIIYTKTFLSVWNRFRIKNLKLS</sequence>
<dbReference type="PANTHER" id="PTHR34305">
    <property type="entry name" value="EXPRESSED PROTEIN"/>
    <property type="match status" value="1"/>
</dbReference>
<dbReference type="Pfam" id="PF18717">
    <property type="entry name" value="CxC4"/>
    <property type="match status" value="1"/>
</dbReference>
<keyword evidence="1" id="KW-0479">Metal-binding</keyword>
<dbReference type="Proteomes" id="UP000541558">
    <property type="component" value="Unassembled WGS sequence"/>
</dbReference>
<keyword evidence="1" id="KW-0863">Zinc-finger</keyword>
<comment type="caution">
    <text evidence="4">The sequence shown here is derived from an EMBL/GenBank/DDBJ whole genome shotgun (WGS) entry which is preliminary data.</text>
</comment>
<dbReference type="PROSITE" id="PS50966">
    <property type="entry name" value="ZF_SWIM"/>
    <property type="match status" value="1"/>
</dbReference>
<gene>
    <name evidence="4" type="ORF">D9611_001329</name>
</gene>
<evidence type="ECO:0000256" key="2">
    <source>
        <dbReference type="SAM" id="MobiDB-lite"/>
    </source>
</evidence>
<reference evidence="4 5" key="1">
    <citation type="journal article" date="2020" name="ISME J.">
        <title>Uncovering the hidden diversity of litter-decomposition mechanisms in mushroom-forming fungi.</title>
        <authorList>
            <person name="Floudas D."/>
            <person name="Bentzer J."/>
            <person name="Ahren D."/>
            <person name="Johansson T."/>
            <person name="Persson P."/>
            <person name="Tunlid A."/>
        </authorList>
    </citation>
    <scope>NUCLEOTIDE SEQUENCE [LARGE SCALE GENOMIC DNA]</scope>
    <source>
        <strain evidence="4 5">CBS 175.51</strain>
    </source>
</reference>
<dbReference type="InterPro" id="IPR040648">
    <property type="entry name" value="HMGXB3_CxC4"/>
</dbReference>
<feature type="region of interest" description="Disordered" evidence="2">
    <location>
        <begin position="592"/>
        <end position="617"/>
    </location>
</feature>
<feature type="compositionally biased region" description="Gly residues" evidence="2">
    <location>
        <begin position="105"/>
        <end position="118"/>
    </location>
</feature>
<feature type="domain" description="SWIM-type" evidence="3">
    <location>
        <begin position="186"/>
        <end position="223"/>
    </location>
</feature>
<keyword evidence="1" id="KW-0862">Zinc</keyword>
<name>A0A8H5CKC1_9AGAR</name>
<evidence type="ECO:0000313" key="5">
    <source>
        <dbReference type="Proteomes" id="UP000541558"/>
    </source>
</evidence>
<feature type="region of interest" description="Disordered" evidence="2">
    <location>
        <begin position="29"/>
        <end position="64"/>
    </location>
</feature>
<dbReference type="InterPro" id="IPR007527">
    <property type="entry name" value="Znf_SWIM"/>
</dbReference>
<dbReference type="AlphaFoldDB" id="A0A8H5CKC1"/>
<keyword evidence="5" id="KW-1185">Reference proteome</keyword>
<evidence type="ECO:0000313" key="4">
    <source>
        <dbReference type="EMBL" id="KAF5342511.1"/>
    </source>
</evidence>
<feature type="region of interest" description="Disordered" evidence="2">
    <location>
        <begin position="91"/>
        <end position="140"/>
    </location>
</feature>
<evidence type="ECO:0000256" key="1">
    <source>
        <dbReference type="PROSITE-ProRule" id="PRU00325"/>
    </source>
</evidence>
<evidence type="ECO:0000259" key="3">
    <source>
        <dbReference type="PROSITE" id="PS50966"/>
    </source>
</evidence>
<proteinExistence type="predicted"/>